<dbReference type="PaxDb" id="195103-CPF_1591"/>
<dbReference type="Proteomes" id="UP000001823">
    <property type="component" value="Chromosome"/>
</dbReference>
<dbReference type="EMBL" id="CP000246">
    <property type="protein sequence ID" value="ABG84604.1"/>
    <property type="molecule type" value="Genomic_DNA"/>
</dbReference>
<gene>
    <name evidence="1" type="ordered locus">CPF_1591</name>
</gene>
<accession>A0A0H2YU24</accession>
<protein>
    <submittedName>
        <fullName evidence="1">Uncharacterized protein</fullName>
    </submittedName>
</protein>
<dbReference type="HOGENOM" id="CLU_2045623_0_0_9"/>
<reference evidence="1 2" key="1">
    <citation type="journal article" date="2006" name="Genome Res.">
        <title>Skewed genomic variability in strains of the toxigenic bacterial pathogen, Clostridium perfringens.</title>
        <authorList>
            <person name="Myers G.S."/>
            <person name="Rasko D.A."/>
            <person name="Cheung J.K."/>
            <person name="Ravel J."/>
            <person name="Seshadri R."/>
            <person name="Deboy R.T."/>
            <person name="Ren Q."/>
            <person name="Varga J."/>
            <person name="Awad M.M."/>
            <person name="Brinkac L.M."/>
            <person name="Daugherty S.C."/>
            <person name="Haft D.H."/>
            <person name="Dodson R.J."/>
            <person name="Madupu R."/>
            <person name="Nelson W.C."/>
            <person name="Rosovitz M.J."/>
            <person name="Sullivan S.A."/>
            <person name="Khouri H."/>
            <person name="Dimitrov G.I."/>
            <person name="Watkins K.L."/>
            <person name="Mulligan S."/>
            <person name="Benton J."/>
            <person name="Radune D."/>
            <person name="Fisher D.J."/>
            <person name="Atkins H.S."/>
            <person name="Hiscox T."/>
            <person name="Jost B.H."/>
            <person name="Billington S.J."/>
            <person name="Songer J.G."/>
            <person name="McClane B.A."/>
            <person name="Titball R.W."/>
            <person name="Rood J.I."/>
            <person name="Melville S.B."/>
            <person name="Paulsen I.T."/>
        </authorList>
    </citation>
    <scope>NUCLEOTIDE SEQUENCE [LARGE SCALE GENOMIC DNA]</scope>
    <source>
        <strain evidence="2">ATCC 13124 / DSM 756 / JCM 1290 / NCIMB 6125 / NCTC 8237 / S 107 / Type A</strain>
    </source>
</reference>
<evidence type="ECO:0000313" key="2">
    <source>
        <dbReference type="Proteomes" id="UP000001823"/>
    </source>
</evidence>
<proteinExistence type="predicted"/>
<sequence length="117" mass="13621">MGKKLDRDQELQSVEALQKYYFANNHQNGPFNTKVEVLLKKGRKLAFNANVSIVIAFDSSSQKISIMWEDDGFDDFRDIQLFGTYNCHYTKMKYLKTKKILEINSSDSNKIVRVYVP</sequence>
<dbReference type="AlphaFoldDB" id="A0A0H2YU24"/>
<evidence type="ECO:0000313" key="1">
    <source>
        <dbReference type="EMBL" id="ABG84604.1"/>
    </source>
</evidence>
<name>A0A0H2YU24_CLOP1</name>
<keyword evidence="2" id="KW-1185">Reference proteome</keyword>
<organism evidence="1 2">
    <name type="scientific">Clostridium perfringens (strain ATCC 13124 / DSM 756 / JCM 1290 / NCIMB 6125 / NCTC 8237 / Type A)</name>
    <dbReference type="NCBI Taxonomy" id="195103"/>
    <lineage>
        <taxon>Bacteria</taxon>
        <taxon>Bacillati</taxon>
        <taxon>Bacillota</taxon>
        <taxon>Clostridia</taxon>
        <taxon>Eubacteriales</taxon>
        <taxon>Clostridiaceae</taxon>
        <taxon>Clostridium</taxon>
    </lineage>
</organism>
<dbReference type="STRING" id="195103.CPF_1591"/>
<dbReference type="KEGG" id="cpf:CPF_1591"/>
<dbReference type="eggNOG" id="ENOG502ZWE6">
    <property type="taxonomic scope" value="Bacteria"/>
</dbReference>
<dbReference type="RefSeq" id="WP_011590792.1">
    <property type="nucleotide sequence ID" value="NC_008261.1"/>
</dbReference>